<name>A0AB39X802_9GAMM</name>
<dbReference type="EMBL" id="CP165718">
    <property type="protein sequence ID" value="XDV09989.1"/>
    <property type="molecule type" value="Genomic_DNA"/>
</dbReference>
<organism evidence="1">
    <name type="scientific">Pseudidiomarina sp. PP-1MA</name>
    <dbReference type="NCBI Taxonomy" id="3237706"/>
    <lineage>
        <taxon>Bacteria</taxon>
        <taxon>Pseudomonadati</taxon>
        <taxon>Pseudomonadota</taxon>
        <taxon>Gammaproteobacteria</taxon>
        <taxon>Alteromonadales</taxon>
        <taxon>Idiomarinaceae</taxon>
        <taxon>Pseudidiomarina</taxon>
    </lineage>
</organism>
<proteinExistence type="predicted"/>
<dbReference type="AlphaFoldDB" id="A0AB39X802"/>
<sequence length="311" mass="35123">MNRYADRSSVTGKFLGPTKLLLAALGLGLATWPVASTPLKQQDAPAQPMLKESYFDRARAERAAPKSLIKVDEATFRAAYDAAGRPQLIMLVGEPFSAMVSDWQMQRRVSINSQATGTEGTFTPSSQDIQIGVEQRRSQGDYRDPMLTPAQWQEYQRGYQGTLLKYGVRLVNRAVAMRLLDAEIRSSTERNPQDDQQRLEMDMLRKHTKLLIEVLPYREQTLNYEPIGYHISMTSMTDATLLADERIKIPQAAQSYRGRAGGYNLERERQVAGVSANRGGYQVIEQPLEIWAEQGERAAEATLQLLYDRYL</sequence>
<reference evidence="1" key="1">
    <citation type="submission" date="2024-07" db="EMBL/GenBank/DDBJ databases">
        <title>Whole genome sequence of bacterial strains from algal surface.</title>
        <authorList>
            <person name="Kumar P."/>
        </authorList>
    </citation>
    <scope>NUCLEOTIDE SEQUENCE</scope>
    <source>
        <strain evidence="1">PP-1MA</strain>
    </source>
</reference>
<protein>
    <submittedName>
        <fullName evidence="1">Uncharacterized protein</fullName>
    </submittedName>
</protein>
<dbReference type="RefSeq" id="WP_369743268.1">
    <property type="nucleotide sequence ID" value="NZ_CP165718.1"/>
</dbReference>
<accession>A0AB39X802</accession>
<evidence type="ECO:0000313" key="1">
    <source>
        <dbReference type="EMBL" id="XDV09989.1"/>
    </source>
</evidence>
<gene>
    <name evidence="1" type="ORF">AB8S08_01965</name>
</gene>